<proteinExistence type="predicted"/>
<evidence type="ECO:0000256" key="10">
    <source>
        <dbReference type="SAM" id="Phobius"/>
    </source>
</evidence>
<dbReference type="GO" id="GO:0015297">
    <property type="term" value="F:antiporter activity"/>
    <property type="evidence" value="ECO:0007669"/>
    <property type="project" value="UniProtKB-KW"/>
</dbReference>
<dbReference type="GO" id="GO:0005886">
    <property type="term" value="C:plasma membrane"/>
    <property type="evidence" value="ECO:0007669"/>
    <property type="project" value="UniProtKB-SubCell"/>
</dbReference>
<evidence type="ECO:0000256" key="2">
    <source>
        <dbReference type="ARBA" id="ARBA00022448"/>
    </source>
</evidence>
<evidence type="ECO:0000256" key="9">
    <source>
        <dbReference type="ARBA" id="ARBA00031636"/>
    </source>
</evidence>
<sequence length="449" mass="49147">MFFKEYIPYYKRNLRVAIPVMLTQAGQITVNLADNIMVGHLGTAELAGVSFANSIFILGMVFGIGFTQGLTPHVGQSYGRGDHSRVGLLLENSLTLNFIAGLLLTSAMFGMGFLMNNMGQTEDVVIQGKLYYNTLLFSLLPFIVFFGLRQFSEGIGITKYAMYITLFANAVNIILNWALIYGHLGFSPMGVKGAALATLISRVIMLIAFLALFVKLEPYNRYLKHFSRKFINKEILSDVLKTSVPLSFQNLVEITAFSLSAIMVGWSGKVSLAAHQVAMSMSSFSFMLALGVGAASTIRVSHQYGFGDYVAMRKAGFAAVHLSVALMSVSGIAYILLRNYIPIIYTEDILVRELAAKLLIIAALFQIFDAMQLSGLAALRALADVKIPLILSIISYYFVCLPLGYFCGIVLGLGAIGVWIGLLLGLVFTAVLFLWRFNKISNKIISANS</sequence>
<feature type="transmembrane region" description="Helical" evidence="10">
    <location>
        <begin position="417"/>
        <end position="435"/>
    </location>
</feature>
<feature type="transmembrane region" description="Helical" evidence="10">
    <location>
        <begin position="274"/>
        <end position="295"/>
    </location>
</feature>
<dbReference type="AlphaFoldDB" id="A0A644U691"/>
<feature type="transmembrane region" description="Helical" evidence="10">
    <location>
        <begin position="88"/>
        <end position="110"/>
    </location>
</feature>
<keyword evidence="4" id="KW-1003">Cell membrane</keyword>
<dbReference type="InterPro" id="IPR048279">
    <property type="entry name" value="MdtK-like"/>
</dbReference>
<comment type="caution">
    <text evidence="11">The sequence shown here is derived from an EMBL/GenBank/DDBJ whole genome shotgun (WGS) entry which is preliminary data.</text>
</comment>
<evidence type="ECO:0000256" key="3">
    <source>
        <dbReference type="ARBA" id="ARBA00022449"/>
    </source>
</evidence>
<feature type="transmembrane region" description="Helical" evidence="10">
    <location>
        <begin position="160"/>
        <end position="181"/>
    </location>
</feature>
<evidence type="ECO:0000256" key="6">
    <source>
        <dbReference type="ARBA" id="ARBA00022989"/>
    </source>
</evidence>
<feature type="transmembrane region" description="Helical" evidence="10">
    <location>
        <begin position="193"/>
        <end position="214"/>
    </location>
</feature>
<dbReference type="EMBL" id="VSSQ01000080">
    <property type="protein sequence ID" value="MPL74460.1"/>
    <property type="molecule type" value="Genomic_DNA"/>
</dbReference>
<reference evidence="11" key="1">
    <citation type="submission" date="2019-08" db="EMBL/GenBank/DDBJ databases">
        <authorList>
            <person name="Kucharzyk K."/>
            <person name="Murdoch R.W."/>
            <person name="Higgins S."/>
            <person name="Loffler F."/>
        </authorList>
    </citation>
    <scope>NUCLEOTIDE SEQUENCE</scope>
</reference>
<evidence type="ECO:0000256" key="7">
    <source>
        <dbReference type="ARBA" id="ARBA00023065"/>
    </source>
</evidence>
<keyword evidence="3" id="KW-0050">Antiport</keyword>
<name>A0A644U691_9ZZZZ</name>
<dbReference type="PANTHER" id="PTHR43298:SF2">
    <property type="entry name" value="FMN_FAD EXPORTER YEEO-RELATED"/>
    <property type="match status" value="1"/>
</dbReference>
<dbReference type="Pfam" id="PF01554">
    <property type="entry name" value="MatE"/>
    <property type="match status" value="2"/>
</dbReference>
<keyword evidence="2" id="KW-0813">Transport</keyword>
<gene>
    <name evidence="11" type="primary">norM_3</name>
    <name evidence="11" type="ORF">SDC9_20272</name>
</gene>
<keyword evidence="6 10" id="KW-1133">Transmembrane helix</keyword>
<keyword evidence="5 10" id="KW-0812">Transmembrane</keyword>
<feature type="transmembrane region" description="Helical" evidence="10">
    <location>
        <begin position="130"/>
        <end position="148"/>
    </location>
</feature>
<keyword evidence="7" id="KW-0406">Ion transport</keyword>
<dbReference type="InterPro" id="IPR002528">
    <property type="entry name" value="MATE_fam"/>
</dbReference>
<evidence type="ECO:0000256" key="1">
    <source>
        <dbReference type="ARBA" id="ARBA00004651"/>
    </source>
</evidence>
<comment type="subcellular location">
    <subcellularLocation>
        <location evidence="1">Cell membrane</location>
        <topology evidence="1">Multi-pass membrane protein</topology>
    </subcellularLocation>
</comment>
<dbReference type="PANTHER" id="PTHR43298">
    <property type="entry name" value="MULTIDRUG RESISTANCE PROTEIN NORM-RELATED"/>
    <property type="match status" value="1"/>
</dbReference>
<dbReference type="CDD" id="cd13131">
    <property type="entry name" value="MATE_NorM_like"/>
    <property type="match status" value="1"/>
</dbReference>
<feature type="transmembrane region" description="Helical" evidence="10">
    <location>
        <begin position="46"/>
        <end position="67"/>
    </location>
</feature>
<dbReference type="InterPro" id="IPR050222">
    <property type="entry name" value="MATE_MdtK"/>
</dbReference>
<evidence type="ECO:0000256" key="5">
    <source>
        <dbReference type="ARBA" id="ARBA00022692"/>
    </source>
</evidence>
<dbReference type="GO" id="GO:0006811">
    <property type="term" value="P:monoatomic ion transport"/>
    <property type="evidence" value="ECO:0007669"/>
    <property type="project" value="UniProtKB-KW"/>
</dbReference>
<protein>
    <recommendedName>
        <fullName evidence="9">Multidrug-efflux transporter</fullName>
    </recommendedName>
</protein>
<dbReference type="PIRSF" id="PIRSF006603">
    <property type="entry name" value="DinF"/>
    <property type="match status" value="1"/>
</dbReference>
<feature type="transmembrane region" description="Helical" evidence="10">
    <location>
        <begin position="389"/>
        <end position="411"/>
    </location>
</feature>
<organism evidence="11">
    <name type="scientific">bioreactor metagenome</name>
    <dbReference type="NCBI Taxonomy" id="1076179"/>
    <lineage>
        <taxon>unclassified sequences</taxon>
        <taxon>metagenomes</taxon>
        <taxon>ecological metagenomes</taxon>
    </lineage>
</organism>
<accession>A0A644U691</accession>
<evidence type="ECO:0000313" key="11">
    <source>
        <dbReference type="EMBL" id="MPL74460.1"/>
    </source>
</evidence>
<feature type="transmembrane region" description="Helical" evidence="10">
    <location>
        <begin position="316"/>
        <end position="337"/>
    </location>
</feature>
<dbReference type="NCBIfam" id="TIGR00797">
    <property type="entry name" value="matE"/>
    <property type="match status" value="1"/>
</dbReference>
<evidence type="ECO:0000256" key="4">
    <source>
        <dbReference type="ARBA" id="ARBA00022475"/>
    </source>
</evidence>
<evidence type="ECO:0000256" key="8">
    <source>
        <dbReference type="ARBA" id="ARBA00023136"/>
    </source>
</evidence>
<dbReference type="GO" id="GO:0042910">
    <property type="term" value="F:xenobiotic transmembrane transporter activity"/>
    <property type="evidence" value="ECO:0007669"/>
    <property type="project" value="InterPro"/>
</dbReference>
<keyword evidence="8 10" id="KW-0472">Membrane</keyword>